<keyword evidence="3" id="KW-1185">Reference proteome</keyword>
<proteinExistence type="predicted"/>
<dbReference type="KEGG" id="muc:MuYL_0515"/>
<reference evidence="2 3" key="1">
    <citation type="submission" date="2017-08" db="EMBL/GenBank/DDBJ databases">
        <title>Complete genome sequence of Mucilaginibacter sp. strain BJC16-A31.</title>
        <authorList>
            <consortium name="Henan University of Science and Technology"/>
            <person name="You X."/>
        </authorList>
    </citation>
    <scope>NUCLEOTIDE SEQUENCE [LARGE SCALE GENOMIC DNA]</scope>
    <source>
        <strain evidence="2 3">BJC16-A31</strain>
    </source>
</reference>
<keyword evidence="1" id="KW-1133">Transmembrane helix</keyword>
<dbReference type="OrthoDB" id="123418at2"/>
<organism evidence="2 3">
    <name type="scientific">Mucilaginibacter xinganensis</name>
    <dbReference type="NCBI Taxonomy" id="1234841"/>
    <lineage>
        <taxon>Bacteria</taxon>
        <taxon>Pseudomonadati</taxon>
        <taxon>Bacteroidota</taxon>
        <taxon>Sphingobacteriia</taxon>
        <taxon>Sphingobacteriales</taxon>
        <taxon>Sphingobacteriaceae</taxon>
        <taxon>Mucilaginibacter</taxon>
    </lineage>
</organism>
<feature type="transmembrane region" description="Helical" evidence="1">
    <location>
        <begin position="116"/>
        <end position="133"/>
    </location>
</feature>
<feature type="transmembrane region" description="Helical" evidence="1">
    <location>
        <begin position="140"/>
        <end position="160"/>
    </location>
</feature>
<dbReference type="EMBL" id="CP022743">
    <property type="protein sequence ID" value="ASU32418.1"/>
    <property type="molecule type" value="Genomic_DNA"/>
</dbReference>
<evidence type="ECO:0000313" key="3">
    <source>
        <dbReference type="Proteomes" id="UP000215002"/>
    </source>
</evidence>
<name>A0A223NRY7_9SPHI</name>
<protein>
    <submittedName>
        <fullName evidence="2">Uncharacterized protein</fullName>
    </submittedName>
</protein>
<keyword evidence="1" id="KW-0812">Transmembrane</keyword>
<evidence type="ECO:0000256" key="1">
    <source>
        <dbReference type="SAM" id="Phobius"/>
    </source>
</evidence>
<sequence length="202" mass="21820">MNNQPHLIPADAVKGIASGLLMMACFTLIWAGIAYGGLHGTAYAWGLIPFPVLAIAFVINGISLFRIAGHFPKVESEEDKAEEKKRGKWFGIVFGAEGLGIFIAINVVINIGHPELTIPVIALVVGLHFYPLARVFKRTIDYYLATWSTIIAVLGIAFSLNHTLSQPNVSAFTGIGIAVATSCYGLYMIYKGQELQGLIPTN</sequence>
<dbReference type="Proteomes" id="UP000215002">
    <property type="component" value="Chromosome"/>
</dbReference>
<dbReference type="AlphaFoldDB" id="A0A223NRY7"/>
<gene>
    <name evidence="2" type="ORF">MuYL_0515</name>
</gene>
<dbReference type="RefSeq" id="WP_094569013.1">
    <property type="nucleotide sequence ID" value="NZ_CP022743.1"/>
</dbReference>
<feature type="transmembrane region" description="Helical" evidence="1">
    <location>
        <begin position="42"/>
        <end position="68"/>
    </location>
</feature>
<keyword evidence="1" id="KW-0472">Membrane</keyword>
<feature type="transmembrane region" description="Helical" evidence="1">
    <location>
        <begin position="12"/>
        <end position="36"/>
    </location>
</feature>
<evidence type="ECO:0000313" key="2">
    <source>
        <dbReference type="EMBL" id="ASU32418.1"/>
    </source>
</evidence>
<accession>A0A223NRY7</accession>
<feature type="transmembrane region" description="Helical" evidence="1">
    <location>
        <begin position="172"/>
        <end position="190"/>
    </location>
</feature>
<feature type="transmembrane region" description="Helical" evidence="1">
    <location>
        <begin position="89"/>
        <end position="110"/>
    </location>
</feature>